<evidence type="ECO:0000256" key="4">
    <source>
        <dbReference type="ARBA" id="ARBA00022723"/>
    </source>
</evidence>
<keyword evidence="4" id="KW-0479">Metal-binding</keyword>
<comment type="caution">
    <text evidence="10">The sequence shown here is derived from an EMBL/GenBank/DDBJ whole genome shotgun (WGS) entry which is preliminary data.</text>
</comment>
<dbReference type="InterPro" id="IPR001128">
    <property type="entry name" value="Cyt_P450"/>
</dbReference>
<keyword evidence="7" id="KW-0408">Iron</keyword>
<keyword evidence="11" id="KW-1185">Reference proteome</keyword>
<evidence type="ECO:0000313" key="10">
    <source>
        <dbReference type="EMBL" id="KAK6544071.1"/>
    </source>
</evidence>
<evidence type="ECO:0000313" key="11">
    <source>
        <dbReference type="Proteomes" id="UP001365542"/>
    </source>
</evidence>
<dbReference type="GO" id="GO:0004497">
    <property type="term" value="F:monooxygenase activity"/>
    <property type="evidence" value="ECO:0007669"/>
    <property type="project" value="InterPro"/>
</dbReference>
<keyword evidence="3 9" id="KW-0812">Transmembrane</keyword>
<dbReference type="Proteomes" id="UP001365542">
    <property type="component" value="Unassembled WGS sequence"/>
</dbReference>
<dbReference type="PANTHER" id="PTHR24282">
    <property type="entry name" value="CYTOCHROME P450 FAMILY MEMBER"/>
    <property type="match status" value="1"/>
</dbReference>
<proteinExistence type="predicted"/>
<comment type="subcellular location">
    <subcellularLocation>
        <location evidence="1">Membrane</location>
    </subcellularLocation>
</comment>
<reference evidence="10 11" key="1">
    <citation type="submission" date="2019-10" db="EMBL/GenBank/DDBJ databases">
        <authorList>
            <person name="Palmer J.M."/>
        </authorList>
    </citation>
    <scope>NUCLEOTIDE SEQUENCE [LARGE SCALE GENOMIC DNA]</scope>
    <source>
        <strain evidence="10 11">TWF694</strain>
    </source>
</reference>
<dbReference type="InterPro" id="IPR050665">
    <property type="entry name" value="Cytochrome_P450_Monooxygen"/>
</dbReference>
<accession>A0AAV9XRE5</accession>
<organism evidence="10 11">
    <name type="scientific">Orbilia ellipsospora</name>
    <dbReference type="NCBI Taxonomy" id="2528407"/>
    <lineage>
        <taxon>Eukaryota</taxon>
        <taxon>Fungi</taxon>
        <taxon>Dikarya</taxon>
        <taxon>Ascomycota</taxon>
        <taxon>Pezizomycotina</taxon>
        <taxon>Orbiliomycetes</taxon>
        <taxon>Orbiliales</taxon>
        <taxon>Orbiliaceae</taxon>
        <taxon>Orbilia</taxon>
    </lineage>
</organism>
<feature type="transmembrane region" description="Helical" evidence="9">
    <location>
        <begin position="249"/>
        <end position="268"/>
    </location>
</feature>
<keyword evidence="8 9" id="KW-0472">Membrane</keyword>
<evidence type="ECO:0000256" key="6">
    <source>
        <dbReference type="ARBA" id="ARBA00023002"/>
    </source>
</evidence>
<evidence type="ECO:0000256" key="2">
    <source>
        <dbReference type="ARBA" id="ARBA00022617"/>
    </source>
</evidence>
<dbReference type="GO" id="GO:0005506">
    <property type="term" value="F:iron ion binding"/>
    <property type="evidence" value="ECO:0007669"/>
    <property type="project" value="InterPro"/>
</dbReference>
<keyword evidence="5 9" id="KW-1133">Transmembrane helix</keyword>
<dbReference type="AlphaFoldDB" id="A0AAV9XRE5"/>
<dbReference type="InterPro" id="IPR036396">
    <property type="entry name" value="Cyt_P450_sf"/>
</dbReference>
<feature type="transmembrane region" description="Helical" evidence="9">
    <location>
        <begin position="6"/>
        <end position="25"/>
    </location>
</feature>
<name>A0AAV9XRE5_9PEZI</name>
<dbReference type="GO" id="GO:0020037">
    <property type="term" value="F:heme binding"/>
    <property type="evidence" value="ECO:0007669"/>
    <property type="project" value="InterPro"/>
</dbReference>
<protein>
    <recommendedName>
        <fullName evidence="12">Cytochrome P450</fullName>
    </recommendedName>
</protein>
<sequence length="308" mass="35668">MVSVTTLILLSLPVYYIGTSAFNLWKNVQKAKRSGLPYVIIPIYALNPIWLLTGRKAVKWFVRTYPDSWLTQYLILLIPEWSWRYGYETYRHHGDVFMTVTPINCHIWIANPSVITQITNRRDDFPKPAWMYRTVNMYGRNVVTTEGHEWKFHRKVTSPSFGERNNAMVFDETIRQGKQMLRKWTGENGRGMLVVRDVLEDTMRLSLHVISGAGFGVNLQWPGTTEDADMIRSLSEGSTHKHTLSFKDALAGLLHNLLLVLIFPRWLLSKWASLLHFHFCLEIINIHSRKSGHETAFEAVIRSSSLHL</sequence>
<evidence type="ECO:0008006" key="12">
    <source>
        <dbReference type="Google" id="ProtNLM"/>
    </source>
</evidence>
<evidence type="ECO:0000256" key="9">
    <source>
        <dbReference type="SAM" id="Phobius"/>
    </source>
</evidence>
<keyword evidence="6" id="KW-0560">Oxidoreductase</keyword>
<evidence type="ECO:0000256" key="7">
    <source>
        <dbReference type="ARBA" id="ARBA00023004"/>
    </source>
</evidence>
<evidence type="ECO:0000256" key="1">
    <source>
        <dbReference type="ARBA" id="ARBA00004370"/>
    </source>
</evidence>
<evidence type="ECO:0000256" key="3">
    <source>
        <dbReference type="ARBA" id="ARBA00022692"/>
    </source>
</evidence>
<dbReference type="PANTHER" id="PTHR24282:SF15">
    <property type="entry name" value="CYTOCHROME P450, FAMILY 715, SUBFAMILY A, POLYPEPTIDE 1"/>
    <property type="match status" value="1"/>
</dbReference>
<evidence type="ECO:0000256" key="5">
    <source>
        <dbReference type="ARBA" id="ARBA00022989"/>
    </source>
</evidence>
<dbReference type="GO" id="GO:0016705">
    <property type="term" value="F:oxidoreductase activity, acting on paired donors, with incorporation or reduction of molecular oxygen"/>
    <property type="evidence" value="ECO:0007669"/>
    <property type="project" value="InterPro"/>
</dbReference>
<dbReference type="Pfam" id="PF00067">
    <property type="entry name" value="p450"/>
    <property type="match status" value="1"/>
</dbReference>
<dbReference type="SUPFAM" id="SSF48264">
    <property type="entry name" value="Cytochrome P450"/>
    <property type="match status" value="1"/>
</dbReference>
<gene>
    <name evidence="10" type="ORF">TWF694_000782</name>
</gene>
<dbReference type="GO" id="GO:0016020">
    <property type="term" value="C:membrane"/>
    <property type="evidence" value="ECO:0007669"/>
    <property type="project" value="UniProtKB-SubCell"/>
</dbReference>
<dbReference type="EMBL" id="JAVHJO010000001">
    <property type="protein sequence ID" value="KAK6544071.1"/>
    <property type="molecule type" value="Genomic_DNA"/>
</dbReference>
<dbReference type="Gene3D" id="1.10.630.10">
    <property type="entry name" value="Cytochrome P450"/>
    <property type="match status" value="1"/>
</dbReference>
<evidence type="ECO:0000256" key="8">
    <source>
        <dbReference type="ARBA" id="ARBA00023136"/>
    </source>
</evidence>
<keyword evidence="2" id="KW-0349">Heme</keyword>